<name>A0AAD5K274_9FUNG</name>
<dbReference type="InterPro" id="IPR000620">
    <property type="entry name" value="EamA_dom"/>
</dbReference>
<reference evidence="7" key="2">
    <citation type="submission" date="2023-02" db="EMBL/GenBank/DDBJ databases">
        <authorList>
            <consortium name="DOE Joint Genome Institute"/>
            <person name="Mondo S.J."/>
            <person name="Chang Y."/>
            <person name="Wang Y."/>
            <person name="Ahrendt S."/>
            <person name="Andreopoulos W."/>
            <person name="Barry K."/>
            <person name="Beard J."/>
            <person name="Benny G.L."/>
            <person name="Blankenship S."/>
            <person name="Bonito G."/>
            <person name="Cuomo C."/>
            <person name="Desiro A."/>
            <person name="Gervers K.A."/>
            <person name="Hundley H."/>
            <person name="Kuo A."/>
            <person name="LaButti K."/>
            <person name="Lang B.F."/>
            <person name="Lipzen A."/>
            <person name="O'Donnell K."/>
            <person name="Pangilinan J."/>
            <person name="Reynolds N."/>
            <person name="Sandor L."/>
            <person name="Smith M.W."/>
            <person name="Tsang A."/>
            <person name="Grigoriev I.V."/>
            <person name="Stajich J.E."/>
            <person name="Spatafora J.W."/>
        </authorList>
    </citation>
    <scope>NUCLEOTIDE SEQUENCE</scope>
    <source>
        <strain evidence="7">RSA 2281</strain>
    </source>
</reference>
<evidence type="ECO:0000256" key="5">
    <source>
        <dbReference type="SAM" id="Phobius"/>
    </source>
</evidence>
<feature type="transmembrane region" description="Helical" evidence="5">
    <location>
        <begin position="284"/>
        <end position="302"/>
    </location>
</feature>
<feature type="domain" description="EamA" evidence="6">
    <location>
        <begin position="192"/>
        <end position="319"/>
    </location>
</feature>
<evidence type="ECO:0000256" key="4">
    <source>
        <dbReference type="ARBA" id="ARBA00023136"/>
    </source>
</evidence>
<dbReference type="GO" id="GO:0016020">
    <property type="term" value="C:membrane"/>
    <property type="evidence" value="ECO:0007669"/>
    <property type="project" value="UniProtKB-SubCell"/>
</dbReference>
<feature type="domain" description="EamA" evidence="6">
    <location>
        <begin position="35"/>
        <end position="167"/>
    </location>
</feature>
<evidence type="ECO:0000313" key="7">
    <source>
        <dbReference type="EMBL" id="KAI9265214.1"/>
    </source>
</evidence>
<dbReference type="InterPro" id="IPR037185">
    <property type="entry name" value="EmrE-like"/>
</dbReference>
<proteinExistence type="predicted"/>
<dbReference type="PANTHER" id="PTHR22911:SF6">
    <property type="entry name" value="SOLUTE CARRIER FAMILY 35 MEMBER G1"/>
    <property type="match status" value="1"/>
</dbReference>
<dbReference type="EMBL" id="JAIXMP010000011">
    <property type="protein sequence ID" value="KAI9265214.1"/>
    <property type="molecule type" value="Genomic_DNA"/>
</dbReference>
<feature type="transmembrane region" description="Helical" evidence="5">
    <location>
        <begin position="187"/>
        <end position="208"/>
    </location>
</feature>
<feature type="transmembrane region" description="Helical" evidence="5">
    <location>
        <begin position="99"/>
        <end position="117"/>
    </location>
</feature>
<gene>
    <name evidence="7" type="ORF">BDA99DRAFT_571499</name>
</gene>
<evidence type="ECO:0000256" key="3">
    <source>
        <dbReference type="ARBA" id="ARBA00022989"/>
    </source>
</evidence>
<evidence type="ECO:0000259" key="6">
    <source>
        <dbReference type="Pfam" id="PF00892"/>
    </source>
</evidence>
<dbReference type="Proteomes" id="UP001209540">
    <property type="component" value="Unassembled WGS sequence"/>
</dbReference>
<keyword evidence="2 5" id="KW-0812">Transmembrane</keyword>
<organism evidence="7 8">
    <name type="scientific">Phascolomyces articulosus</name>
    <dbReference type="NCBI Taxonomy" id="60185"/>
    <lineage>
        <taxon>Eukaryota</taxon>
        <taxon>Fungi</taxon>
        <taxon>Fungi incertae sedis</taxon>
        <taxon>Mucoromycota</taxon>
        <taxon>Mucoromycotina</taxon>
        <taxon>Mucoromycetes</taxon>
        <taxon>Mucorales</taxon>
        <taxon>Lichtheimiaceae</taxon>
        <taxon>Phascolomyces</taxon>
    </lineage>
</organism>
<dbReference type="SUPFAM" id="SSF103481">
    <property type="entry name" value="Multidrug resistance efflux transporter EmrE"/>
    <property type="match status" value="2"/>
</dbReference>
<reference evidence="7" key="1">
    <citation type="journal article" date="2022" name="IScience">
        <title>Evolution of zygomycete secretomes and the origins of terrestrial fungal ecologies.</title>
        <authorList>
            <person name="Chang Y."/>
            <person name="Wang Y."/>
            <person name="Mondo S."/>
            <person name="Ahrendt S."/>
            <person name="Andreopoulos W."/>
            <person name="Barry K."/>
            <person name="Beard J."/>
            <person name="Benny G.L."/>
            <person name="Blankenship S."/>
            <person name="Bonito G."/>
            <person name="Cuomo C."/>
            <person name="Desiro A."/>
            <person name="Gervers K.A."/>
            <person name="Hundley H."/>
            <person name="Kuo A."/>
            <person name="LaButti K."/>
            <person name="Lang B.F."/>
            <person name="Lipzen A."/>
            <person name="O'Donnell K."/>
            <person name="Pangilinan J."/>
            <person name="Reynolds N."/>
            <person name="Sandor L."/>
            <person name="Smith M.E."/>
            <person name="Tsang A."/>
            <person name="Grigoriev I.V."/>
            <person name="Stajich J.E."/>
            <person name="Spatafora J.W."/>
        </authorList>
    </citation>
    <scope>NUCLEOTIDE SEQUENCE</scope>
    <source>
        <strain evidence="7">RSA 2281</strain>
    </source>
</reference>
<dbReference type="PANTHER" id="PTHR22911">
    <property type="entry name" value="ACYL-MALONYL CONDENSING ENZYME-RELATED"/>
    <property type="match status" value="1"/>
</dbReference>
<protein>
    <recommendedName>
        <fullName evidence="6">EamA domain-containing protein</fullName>
    </recommendedName>
</protein>
<evidence type="ECO:0000313" key="8">
    <source>
        <dbReference type="Proteomes" id="UP001209540"/>
    </source>
</evidence>
<feature type="transmembrane region" description="Helical" evidence="5">
    <location>
        <begin position="66"/>
        <end position="87"/>
    </location>
</feature>
<evidence type="ECO:0000256" key="1">
    <source>
        <dbReference type="ARBA" id="ARBA00004141"/>
    </source>
</evidence>
<feature type="transmembrane region" description="Helical" evidence="5">
    <location>
        <begin position="123"/>
        <end position="143"/>
    </location>
</feature>
<dbReference type="AlphaFoldDB" id="A0AAD5K274"/>
<keyword evidence="8" id="KW-1185">Reference proteome</keyword>
<comment type="subcellular location">
    <subcellularLocation>
        <location evidence="1">Membrane</location>
        <topology evidence="1">Multi-pass membrane protein</topology>
    </subcellularLocation>
</comment>
<keyword evidence="3 5" id="KW-1133">Transmembrane helix</keyword>
<dbReference type="Pfam" id="PF00892">
    <property type="entry name" value="EamA"/>
    <property type="match status" value="2"/>
</dbReference>
<sequence length="339" mass="36939">MPREEVIDVREDERTPLLQTQSHQTAERNAKSEALGLTLMVLSALAFSTMSLLVSLSGRAFPSFEIVLARSIVQAGLGFIGSLWLGINPFGRKGVRKWLSIRGTFGSIGLSLFFYSITQLPLADATVIFFLNPTFTAILAALLLGEPFGWFEGICSALCMLGAALVSKPEFLFGNNGDDDLPSDSTTAGRMFAVFCALIGAVMAALAYVTVRKIGKGAHFLVHTVYFGLISSILAVPALMFFQEFVWPQGWYEYTMLFMTGVTAFIGQCLLNKGLQLVAAGPGTLMRMNDVVFAFLFGIFVLHEYPDIFSLAGATIIVTMTTAIGLRKWYNAKSASSRR</sequence>
<comment type="caution">
    <text evidence="7">The sequence shown here is derived from an EMBL/GenBank/DDBJ whole genome shotgun (WGS) entry which is preliminary data.</text>
</comment>
<feature type="transmembrane region" description="Helical" evidence="5">
    <location>
        <begin position="308"/>
        <end position="330"/>
    </location>
</feature>
<feature type="transmembrane region" description="Helical" evidence="5">
    <location>
        <begin position="220"/>
        <end position="242"/>
    </location>
</feature>
<feature type="transmembrane region" description="Helical" evidence="5">
    <location>
        <begin position="254"/>
        <end position="272"/>
    </location>
</feature>
<feature type="transmembrane region" description="Helical" evidence="5">
    <location>
        <begin position="150"/>
        <end position="167"/>
    </location>
</feature>
<keyword evidence="4 5" id="KW-0472">Membrane</keyword>
<accession>A0AAD5K274</accession>
<evidence type="ECO:0000256" key="2">
    <source>
        <dbReference type="ARBA" id="ARBA00022692"/>
    </source>
</evidence>
<feature type="transmembrane region" description="Helical" evidence="5">
    <location>
        <begin position="34"/>
        <end position="54"/>
    </location>
</feature>